<protein>
    <submittedName>
        <fullName evidence="3">Ataxin-7</fullName>
    </submittedName>
</protein>
<feature type="region of interest" description="Disordered" evidence="1">
    <location>
        <begin position="640"/>
        <end position="668"/>
    </location>
</feature>
<dbReference type="Gene3D" id="6.10.140.670">
    <property type="match status" value="1"/>
</dbReference>
<feature type="domain" description="SCA7" evidence="2">
    <location>
        <begin position="465"/>
        <end position="532"/>
    </location>
</feature>
<proteinExistence type="predicted"/>
<dbReference type="Proteomes" id="UP001219518">
    <property type="component" value="Unassembled WGS sequence"/>
</dbReference>
<dbReference type="Pfam" id="PF08313">
    <property type="entry name" value="SCA7"/>
    <property type="match status" value="1"/>
</dbReference>
<evidence type="ECO:0000313" key="4">
    <source>
        <dbReference type="Proteomes" id="UP001219518"/>
    </source>
</evidence>
<feature type="compositionally biased region" description="Basic and acidic residues" evidence="1">
    <location>
        <begin position="205"/>
        <end position="214"/>
    </location>
</feature>
<reference evidence="3" key="1">
    <citation type="submission" date="2021-07" db="EMBL/GenBank/DDBJ databases">
        <authorList>
            <person name="Catto M.A."/>
            <person name="Jacobson A."/>
            <person name="Kennedy G."/>
            <person name="Labadie P."/>
            <person name="Hunt B.G."/>
            <person name="Srinivasan R."/>
        </authorList>
    </citation>
    <scope>NUCLEOTIDE SEQUENCE</scope>
    <source>
        <strain evidence="3">PL_HMW_Pooled</strain>
        <tissue evidence="3">Head</tissue>
    </source>
</reference>
<gene>
    <name evidence="3" type="ORF">KUF71_022552</name>
</gene>
<evidence type="ECO:0000256" key="1">
    <source>
        <dbReference type="SAM" id="MobiDB-lite"/>
    </source>
</evidence>
<name>A0AAE1LB25_9NEOP</name>
<feature type="region of interest" description="Disordered" evidence="1">
    <location>
        <begin position="518"/>
        <end position="576"/>
    </location>
</feature>
<dbReference type="InterPro" id="IPR013243">
    <property type="entry name" value="SCA7_dom"/>
</dbReference>
<dbReference type="PANTHER" id="PTHR15117">
    <property type="entry name" value="ATAXIN 7 RELATED"/>
    <property type="match status" value="1"/>
</dbReference>
<dbReference type="PANTHER" id="PTHR15117:SF24">
    <property type="entry name" value="SCA7 DOMAIN-CONTAINING PROTEIN"/>
    <property type="match status" value="1"/>
</dbReference>
<organism evidence="3 4">
    <name type="scientific">Frankliniella fusca</name>
    <dbReference type="NCBI Taxonomy" id="407009"/>
    <lineage>
        <taxon>Eukaryota</taxon>
        <taxon>Metazoa</taxon>
        <taxon>Ecdysozoa</taxon>
        <taxon>Arthropoda</taxon>
        <taxon>Hexapoda</taxon>
        <taxon>Insecta</taxon>
        <taxon>Pterygota</taxon>
        <taxon>Neoptera</taxon>
        <taxon>Paraneoptera</taxon>
        <taxon>Thysanoptera</taxon>
        <taxon>Terebrantia</taxon>
        <taxon>Thripoidea</taxon>
        <taxon>Thripidae</taxon>
        <taxon>Frankliniella</taxon>
    </lineage>
</organism>
<feature type="region of interest" description="Disordered" evidence="1">
    <location>
        <begin position="591"/>
        <end position="628"/>
    </location>
</feature>
<feature type="region of interest" description="Disordered" evidence="1">
    <location>
        <begin position="187"/>
        <end position="246"/>
    </location>
</feature>
<dbReference type="AlphaFoldDB" id="A0AAE1LB25"/>
<evidence type="ECO:0000259" key="2">
    <source>
        <dbReference type="PROSITE" id="PS51505"/>
    </source>
</evidence>
<keyword evidence="4" id="KW-1185">Reference proteome</keyword>
<feature type="region of interest" description="Disordered" evidence="1">
    <location>
        <begin position="800"/>
        <end position="825"/>
    </location>
</feature>
<comment type="caution">
    <text evidence="3">The sequence shown here is derived from an EMBL/GenBank/DDBJ whole genome shotgun (WGS) entry which is preliminary data.</text>
</comment>
<accession>A0AAE1LB25</accession>
<feature type="compositionally biased region" description="Pro residues" evidence="1">
    <location>
        <begin position="600"/>
        <end position="616"/>
    </location>
</feature>
<reference evidence="3" key="2">
    <citation type="journal article" date="2023" name="BMC Genomics">
        <title>Pest status, molecular evolution, and epigenetic factors derived from the genome assembly of Frankliniella fusca, a thysanopteran phytovirus vector.</title>
        <authorList>
            <person name="Catto M.A."/>
            <person name="Labadie P.E."/>
            <person name="Jacobson A.L."/>
            <person name="Kennedy G.G."/>
            <person name="Srinivasan R."/>
            <person name="Hunt B.G."/>
        </authorList>
    </citation>
    <scope>NUCLEOTIDE SEQUENCE</scope>
    <source>
        <strain evidence="3">PL_HMW_Pooled</strain>
    </source>
</reference>
<dbReference type="EMBL" id="JAHWGI010000309">
    <property type="protein sequence ID" value="KAK3913098.1"/>
    <property type="molecule type" value="Genomic_DNA"/>
</dbReference>
<feature type="region of interest" description="Disordered" evidence="1">
    <location>
        <begin position="763"/>
        <end position="783"/>
    </location>
</feature>
<dbReference type="PROSITE" id="PS51505">
    <property type="entry name" value="SCA7"/>
    <property type="match status" value="1"/>
</dbReference>
<feature type="compositionally biased region" description="Basic and acidic residues" evidence="1">
    <location>
        <begin position="518"/>
        <end position="534"/>
    </location>
</feature>
<feature type="compositionally biased region" description="Basic and acidic residues" evidence="1">
    <location>
        <begin position="223"/>
        <end position="246"/>
    </location>
</feature>
<dbReference type="InterPro" id="IPR052237">
    <property type="entry name" value="Ataxin-7-like_regulator"/>
</dbReference>
<sequence length="905" mass="99376">MFESFSAVAVWGNRLTWRQVGRAWPIFSDFLGLLGQNTRKIYLIQVRLNTKLLVIRIQSFRDVLFAEKMPFTVTLAHVPFDGDEEEKNGGRRKSSDAMRLYSSDMQKFGLFPETDCFCTVVCSECNALVKPQGLLNHMRLRHKELVPERISPEKLHKLSDTSIKSVGDKISAKHVLNEKLMTKLILNEKHSNKTTNEKLPNSPSDKSKSSEKLSSKYTSSEKTSQKTGEKFLGKSTGDKPSRTINDKVKVPPEKSVAGASLLIDKTLVKNDTEKILKAVPELNSMQADIASSKKFGDNKPCKSISNDRLYASPENKAAMGDRLLSKTGEKISVKSVLSEKLLSKVAASEKAAAMQERVKSVDQALSDLSSKKGDSVLKPDLRMAAKPVMKSLLKRSNEVMQNIVPGTSLLRPLIHQDREAVPASPIIGNTTLSPPILTPENITPERHQSATDMPVLSRKRKYRERKAAPTQYDPDRHCGVWCDYFNKFCVRSLTCKVHSVALRRAVVGRSKPFDQLLTEHKRAKEDQRQSREDQDNFSELSPQISERLHSPSEPSNSSFVSSPCASPGSSLATSPSENVFLSNTQDEIVTLCTPSTSTSPPVPLPSYQYPPYPPPDSSFSSAPESMVTLSPHLSSPLLNVALPSLSPSHAPRPPDNSEEDPSKAPRNNARAINRLNLNKGKQFNVKHSAFPPKPLRTCLFQGRKSSGMFFIQRELESMRAGFRLSLVKGAKSTPMGHVTSANQSLLDSSSSHSSTSILIDPTHQSAGINTSSPSNLKSAFSNLSSPKSVLNREIQQKVQRNQRLGNNGAEVAPQVMSPDGSLTTGTEKMPQGMRISVPTTIPQQIAYLTTSSPVTFQQVPLINSQVLSQLQLQKGGGGTLKLLSTGGSGRTLFVHQYQDGSGAES</sequence>
<feature type="compositionally biased region" description="Low complexity" evidence="1">
    <location>
        <begin position="551"/>
        <end position="570"/>
    </location>
</feature>
<evidence type="ECO:0000313" key="3">
    <source>
        <dbReference type="EMBL" id="KAK3913098.1"/>
    </source>
</evidence>